<dbReference type="EMBL" id="CP121195">
    <property type="protein sequence ID" value="XBH15176.1"/>
    <property type="molecule type" value="Genomic_DNA"/>
</dbReference>
<feature type="transmembrane region" description="Helical" evidence="1">
    <location>
        <begin position="20"/>
        <end position="45"/>
    </location>
</feature>
<accession>A0AAU7DCU2</accession>
<reference evidence="2" key="1">
    <citation type="submission" date="2023-03" db="EMBL/GenBank/DDBJ databases">
        <title>Edaphobacter sp.</title>
        <authorList>
            <person name="Huber K.J."/>
            <person name="Papendorf J."/>
            <person name="Pilke C."/>
            <person name="Bunk B."/>
            <person name="Sproeer C."/>
            <person name="Pester M."/>
        </authorList>
    </citation>
    <scope>NUCLEOTIDE SEQUENCE</scope>
    <source>
        <strain evidence="2">DSM 109919</strain>
        <strain evidence="3">DSM 109920</strain>
    </source>
</reference>
<name>A0AAU7D2H6_9BACT</name>
<keyword evidence="1" id="KW-0472">Membrane</keyword>
<evidence type="ECO:0000313" key="3">
    <source>
        <dbReference type="EMBL" id="XBH15176.1"/>
    </source>
</evidence>
<accession>A0AAU7D2H6</accession>
<keyword evidence="1" id="KW-0812">Transmembrane</keyword>
<sequence length="62" mass="6259">MKNYKQIFANLLNDESGQDLVEYALVVAMVAGIALTASGSLSTIITGAITSVGGKITAAIGS</sequence>
<organism evidence="2">
    <name type="scientific">Edaphobacter paludis</name>
    <dbReference type="NCBI Taxonomy" id="3035702"/>
    <lineage>
        <taxon>Bacteria</taxon>
        <taxon>Pseudomonadati</taxon>
        <taxon>Acidobacteriota</taxon>
        <taxon>Terriglobia</taxon>
        <taxon>Terriglobales</taxon>
        <taxon>Acidobacteriaceae</taxon>
        <taxon>Edaphobacter</taxon>
    </lineage>
</organism>
<evidence type="ECO:0000313" key="2">
    <source>
        <dbReference type="EMBL" id="XBH11646.1"/>
    </source>
</evidence>
<dbReference type="RefSeq" id="WP_348269136.1">
    <property type="nucleotide sequence ID" value="NZ_CP121194.1"/>
</dbReference>
<keyword evidence="1" id="KW-1133">Transmembrane helix</keyword>
<dbReference type="AlphaFoldDB" id="A0AAU7D2H6"/>
<evidence type="ECO:0000256" key="1">
    <source>
        <dbReference type="SAM" id="Phobius"/>
    </source>
</evidence>
<gene>
    <name evidence="2" type="ORF">P4G45_07945</name>
    <name evidence="3" type="ORF">P8936_08415</name>
</gene>
<dbReference type="KEGG" id="epl:P4G45_07945"/>
<proteinExistence type="predicted"/>
<dbReference type="EMBL" id="CP121194">
    <property type="protein sequence ID" value="XBH11646.1"/>
    <property type="molecule type" value="Genomic_DNA"/>
</dbReference>
<protein>
    <submittedName>
        <fullName evidence="2">Flp family type IVb pilin</fullName>
    </submittedName>
</protein>